<dbReference type="EnsemblPlants" id="HORVU.MOREX.r3.3HG0255930.1">
    <property type="protein sequence ID" value="HORVU.MOREX.r3.3HG0255930.1"/>
    <property type="gene ID" value="HORVU.MOREX.r3.3HG0255930"/>
</dbReference>
<dbReference type="PANTHER" id="PTHR46934">
    <property type="entry name" value="MYB_DNA-BIND_3 DOMAIN-CONTAINING PROTEIN-RELATED"/>
    <property type="match status" value="1"/>
</dbReference>
<reference evidence="2" key="1">
    <citation type="journal article" date="2012" name="Nature">
        <title>A physical, genetic and functional sequence assembly of the barley genome.</title>
        <authorList>
            <consortium name="The International Barley Genome Sequencing Consortium"/>
            <person name="Mayer K.F."/>
            <person name="Waugh R."/>
            <person name="Brown J.W."/>
            <person name="Schulman A."/>
            <person name="Langridge P."/>
            <person name="Platzer M."/>
            <person name="Fincher G.B."/>
            <person name="Muehlbauer G.J."/>
            <person name="Sato K."/>
            <person name="Close T.J."/>
            <person name="Wise R.P."/>
            <person name="Stein N."/>
        </authorList>
    </citation>
    <scope>NUCLEOTIDE SEQUENCE [LARGE SCALE GENOMIC DNA]</scope>
    <source>
        <strain evidence="2">cv. Morex</strain>
    </source>
</reference>
<name>A0A8I7B572_HORVV</name>
<reference evidence="1" key="2">
    <citation type="submission" date="2020-10" db="EMBL/GenBank/DDBJ databases">
        <authorList>
            <person name="Scholz U."/>
            <person name="Mascher M."/>
            <person name="Fiebig A."/>
        </authorList>
    </citation>
    <scope>NUCLEOTIDE SEQUENCE [LARGE SCALE GENOMIC DNA]</scope>
    <source>
        <strain evidence="1">cv. Morex</strain>
    </source>
</reference>
<accession>A0A8I7B572</accession>
<dbReference type="Proteomes" id="UP000011116">
    <property type="component" value="Chromosome 3H"/>
</dbReference>
<dbReference type="PANTHER" id="PTHR46934:SF11">
    <property type="entry name" value="MYB_SANT-LIKE DOMAIN-CONTAINING PROTEIN"/>
    <property type="match status" value="1"/>
</dbReference>
<proteinExistence type="predicted"/>
<reference evidence="1" key="3">
    <citation type="submission" date="2022-01" db="UniProtKB">
        <authorList>
            <consortium name="EnsemblPlants"/>
        </authorList>
    </citation>
    <scope>IDENTIFICATION</scope>
    <source>
        <strain evidence="1">subsp. vulgare</strain>
    </source>
</reference>
<dbReference type="Gramene" id="HORVU.MOREX.r2.3HG0212450.1">
    <property type="protein sequence ID" value="HORVU.MOREX.r2.3HG0212450.1"/>
    <property type="gene ID" value="HORVU.MOREX.r2.3HG0212450"/>
</dbReference>
<dbReference type="AlphaFoldDB" id="A0A8I7B572"/>
<dbReference type="Gramene" id="HORVU.MOREX.r3.3HG0255930.1">
    <property type="protein sequence ID" value="HORVU.MOREX.r3.3HG0255930.1"/>
    <property type="gene ID" value="HORVU.MOREX.r3.3HG0255930"/>
</dbReference>
<evidence type="ECO:0008006" key="3">
    <source>
        <dbReference type="Google" id="ProtNLM"/>
    </source>
</evidence>
<keyword evidence="2" id="KW-1185">Reference proteome</keyword>
<protein>
    <recommendedName>
        <fullName evidence="3">Myb/SANT-like domain-containing protein</fullName>
    </recommendedName>
</protein>
<evidence type="ECO:0000313" key="2">
    <source>
        <dbReference type="Proteomes" id="UP000011116"/>
    </source>
</evidence>
<organism evidence="1 2">
    <name type="scientific">Hordeum vulgare subsp. vulgare</name>
    <name type="common">Domesticated barley</name>
    <dbReference type="NCBI Taxonomy" id="112509"/>
    <lineage>
        <taxon>Eukaryota</taxon>
        <taxon>Viridiplantae</taxon>
        <taxon>Streptophyta</taxon>
        <taxon>Embryophyta</taxon>
        <taxon>Tracheophyta</taxon>
        <taxon>Spermatophyta</taxon>
        <taxon>Magnoliopsida</taxon>
        <taxon>Liliopsida</taxon>
        <taxon>Poales</taxon>
        <taxon>Poaceae</taxon>
        <taxon>BOP clade</taxon>
        <taxon>Pooideae</taxon>
        <taxon>Triticodae</taxon>
        <taxon>Triticeae</taxon>
        <taxon>Hordeinae</taxon>
        <taxon>Hordeum</taxon>
    </lineage>
</organism>
<sequence length="227" mass="26272">MLKEAQKQSGIGWDDKRCMIEADTDLWDNLLIYREMQEEHFVGHTAEGTYNFTSIAKPSQIDEDFEDEREVEELKESDNLEMMNQVQHDEDDLQIPDQMDVAHRKEDVNPTEEVVRIMAGSGKMPQNKPKKEKPKNSGDVIAGALEKYIELNKRQVDDEAAYLANEKGEPIKSHEFSITKCMDVLQTMEDVTRIKKIKAFNIFKDAANREIFINADDDDKEITVMWL</sequence>
<evidence type="ECO:0000313" key="1">
    <source>
        <dbReference type="EnsemblPlants" id="HORVU.MOREX.r3.3HG0255930.1"/>
    </source>
</evidence>